<accession>A0A6G6GHL9</accession>
<dbReference type="Pfam" id="PF13632">
    <property type="entry name" value="Glyco_trans_2_3"/>
    <property type="match status" value="1"/>
</dbReference>
<dbReference type="PANTHER" id="PTHR43179:SF7">
    <property type="entry name" value="RHAMNOSYLTRANSFERASE WBBL"/>
    <property type="match status" value="1"/>
</dbReference>
<reference evidence="3 4" key="1">
    <citation type="submission" date="2020-02" db="EMBL/GenBank/DDBJ databases">
        <title>Complete genome sequence of Flavobacteriaceae bacterium.</title>
        <authorList>
            <person name="Kim S.-J."/>
            <person name="Kim Y.-S."/>
            <person name="Kim K.-H."/>
        </authorList>
    </citation>
    <scope>NUCLEOTIDE SEQUENCE [LARGE SCALE GENOMIC DNA]</scope>
    <source>
        <strain evidence="3 4">RR4-40</strain>
    </source>
</reference>
<gene>
    <name evidence="3" type="ORF">G5B37_00105</name>
</gene>
<dbReference type="InterPro" id="IPR001173">
    <property type="entry name" value="Glyco_trans_2-like"/>
</dbReference>
<keyword evidence="4" id="KW-1185">Reference proteome</keyword>
<feature type="domain" description="Glycosyltransferase 2-like" evidence="1">
    <location>
        <begin position="6"/>
        <end position="136"/>
    </location>
</feature>
<dbReference type="KEGG" id="mgel:G5B37_00105"/>
<feature type="domain" description="Glycosyltransferase 2-like" evidence="2">
    <location>
        <begin position="169"/>
        <end position="270"/>
    </location>
</feature>
<name>A0A6G6GHL9_9FLAO</name>
<dbReference type="Proteomes" id="UP000505306">
    <property type="component" value="Chromosome"/>
</dbReference>
<dbReference type="CDD" id="cd04186">
    <property type="entry name" value="GT_2_like_c"/>
    <property type="match status" value="1"/>
</dbReference>
<evidence type="ECO:0000259" key="1">
    <source>
        <dbReference type="Pfam" id="PF00535"/>
    </source>
</evidence>
<dbReference type="AlphaFoldDB" id="A0A6G6GHL9"/>
<dbReference type="RefSeq" id="WP_164678023.1">
    <property type="nucleotide sequence ID" value="NZ_CP049057.1"/>
</dbReference>
<protein>
    <submittedName>
        <fullName evidence="3">Glycosyltransferase</fullName>
    </submittedName>
</protein>
<dbReference type="SUPFAM" id="SSF53448">
    <property type="entry name" value="Nucleotide-diphospho-sugar transferases"/>
    <property type="match status" value="1"/>
</dbReference>
<organism evidence="3 4">
    <name type="scientific">Rasiella rasia</name>
    <dbReference type="NCBI Taxonomy" id="2744027"/>
    <lineage>
        <taxon>Bacteria</taxon>
        <taxon>Pseudomonadati</taxon>
        <taxon>Bacteroidota</taxon>
        <taxon>Flavobacteriia</taxon>
        <taxon>Flavobacteriales</taxon>
        <taxon>Flavobacteriaceae</taxon>
        <taxon>Rasiella</taxon>
    </lineage>
</organism>
<evidence type="ECO:0000259" key="2">
    <source>
        <dbReference type="Pfam" id="PF13632"/>
    </source>
</evidence>
<sequence length="303" mass="34984">MRDVAIIIVNFNTAEYTLACVKAVQDKANTQLSYQVIVVDNNSELEDYKQLEANFPKQDNFTLHRSPINTGFGGGNMLGMPYANARYLLFLNNDAMLLNDCLSILTSYMDTHDDVGVCTAQNYNEHNKFVPSFDHNKGLRRLLFGRGFLEKLNPNTYPKRKKEYTQPVEANWVNGAFLFFRATAFNAVGGFDNNIFLYWEEMDICHRLKKHGLKSTLVPEAKILHYQGVSTGTSKIISKESYISYLYVILKNYGNFKWYVIRLYLMIALALKPKKWYLLPIIVRGNSLTQSLKQKQTLRFYED</sequence>
<dbReference type="PANTHER" id="PTHR43179">
    <property type="entry name" value="RHAMNOSYLTRANSFERASE WBBL"/>
    <property type="match status" value="1"/>
</dbReference>
<dbReference type="Gene3D" id="3.90.550.10">
    <property type="entry name" value="Spore Coat Polysaccharide Biosynthesis Protein SpsA, Chain A"/>
    <property type="match status" value="1"/>
</dbReference>
<keyword evidence="3" id="KW-0808">Transferase</keyword>
<dbReference type="GO" id="GO:0016740">
    <property type="term" value="F:transferase activity"/>
    <property type="evidence" value="ECO:0007669"/>
    <property type="project" value="UniProtKB-KW"/>
</dbReference>
<evidence type="ECO:0000313" key="4">
    <source>
        <dbReference type="Proteomes" id="UP000505306"/>
    </source>
</evidence>
<dbReference type="EMBL" id="CP049057">
    <property type="protein sequence ID" value="QIE58024.1"/>
    <property type="molecule type" value="Genomic_DNA"/>
</dbReference>
<proteinExistence type="predicted"/>
<dbReference type="InterPro" id="IPR029044">
    <property type="entry name" value="Nucleotide-diphossugar_trans"/>
</dbReference>
<evidence type="ECO:0000313" key="3">
    <source>
        <dbReference type="EMBL" id="QIE58024.1"/>
    </source>
</evidence>
<dbReference type="Pfam" id="PF00535">
    <property type="entry name" value="Glycos_transf_2"/>
    <property type="match status" value="1"/>
</dbReference>